<reference evidence="2 3" key="1">
    <citation type="submission" date="2016-11" db="EMBL/GenBank/DDBJ databases">
        <title>Genome sequences of unsequenced Mycobacteria.</title>
        <authorList>
            <person name="Greninger A.L."/>
            <person name="Fang F."/>
            <person name="Jerome K.R."/>
        </authorList>
    </citation>
    <scope>NUCLEOTIDE SEQUENCE [LARGE SCALE GENOMIC DNA]</scope>
    <source>
        <strain evidence="2 3">M11</strain>
    </source>
</reference>
<protein>
    <recommendedName>
        <fullName evidence="1">PPC domain-containing protein</fullName>
    </recommendedName>
</protein>
<proteinExistence type="predicted"/>
<organism evidence="2 3">
    <name type="scientific">Mycobacterium paraffinicum</name>
    <dbReference type="NCBI Taxonomy" id="53378"/>
    <lineage>
        <taxon>Bacteria</taxon>
        <taxon>Bacillati</taxon>
        <taxon>Actinomycetota</taxon>
        <taxon>Actinomycetes</taxon>
        <taxon>Mycobacteriales</taxon>
        <taxon>Mycobacteriaceae</taxon>
        <taxon>Mycobacterium</taxon>
    </lineage>
</organism>
<sequence>MLVLRDGDELFTALNDFANAYHITAASFSAIGALRDVRVGWYDLHRKKYKVITVDGQVEAASIIGDIGTFGGKPVVHTHLVVARQDASTSAGHLLHAVTSPTIEVFIHTYPETLAKKADDATGLTLFD</sequence>
<dbReference type="AlphaFoldDB" id="A0A1Q4HNB6"/>
<name>A0A1Q4HNB6_9MYCO</name>
<dbReference type="InterPro" id="IPR005175">
    <property type="entry name" value="PPC_dom"/>
</dbReference>
<dbReference type="Gene3D" id="3.30.1330.80">
    <property type="entry name" value="Hypothetical protein, similar to alpha- acetolactate decarboxylase, domain 2"/>
    <property type="match status" value="1"/>
</dbReference>
<dbReference type="InterPro" id="IPR025707">
    <property type="entry name" value="DNA_bp_PD1"/>
</dbReference>
<keyword evidence="3" id="KW-1185">Reference proteome</keyword>
<dbReference type="CDD" id="cd11378">
    <property type="entry name" value="DUF296"/>
    <property type="match status" value="1"/>
</dbReference>
<dbReference type="SUPFAM" id="SSF117856">
    <property type="entry name" value="AF0104/ALDC/Ptd012-like"/>
    <property type="match status" value="1"/>
</dbReference>
<dbReference type="PANTHER" id="PTHR34988:SF1">
    <property type="entry name" value="DNA-BINDING PROTEIN"/>
    <property type="match status" value="1"/>
</dbReference>
<evidence type="ECO:0000313" key="2">
    <source>
        <dbReference type="EMBL" id="OJZ69024.1"/>
    </source>
</evidence>
<accession>A0A1Q4HNB6</accession>
<dbReference type="PANTHER" id="PTHR34988">
    <property type="entry name" value="PROTEIN, PUTATIVE-RELATED"/>
    <property type="match status" value="1"/>
</dbReference>
<evidence type="ECO:0000259" key="1">
    <source>
        <dbReference type="PROSITE" id="PS51742"/>
    </source>
</evidence>
<dbReference type="PROSITE" id="PS51742">
    <property type="entry name" value="PPC"/>
    <property type="match status" value="1"/>
</dbReference>
<feature type="domain" description="PPC" evidence="1">
    <location>
        <begin position="1"/>
        <end position="128"/>
    </location>
</feature>
<dbReference type="PIRSF" id="PIRSF016702">
    <property type="entry name" value="DNA_bp_PD1"/>
    <property type="match status" value="1"/>
</dbReference>
<gene>
    <name evidence="2" type="ORF">BRW65_24335</name>
</gene>
<comment type="caution">
    <text evidence="2">The sequence shown here is derived from an EMBL/GenBank/DDBJ whole genome shotgun (WGS) entry which is preliminary data.</text>
</comment>
<dbReference type="Proteomes" id="UP000186438">
    <property type="component" value="Unassembled WGS sequence"/>
</dbReference>
<dbReference type="EMBL" id="MPNT01000031">
    <property type="protein sequence ID" value="OJZ69024.1"/>
    <property type="molecule type" value="Genomic_DNA"/>
</dbReference>
<dbReference type="Pfam" id="PF03479">
    <property type="entry name" value="PCC"/>
    <property type="match status" value="1"/>
</dbReference>
<evidence type="ECO:0000313" key="3">
    <source>
        <dbReference type="Proteomes" id="UP000186438"/>
    </source>
</evidence>